<reference evidence="2" key="1">
    <citation type="submission" date="2022-10" db="EMBL/GenBank/DDBJ databases">
        <title>Culturing micro-colonial fungi from biological soil crusts in the Mojave desert and describing Neophaeococcomyces mojavensis, and introducing the new genera and species Taxawa tesnikishii.</title>
        <authorList>
            <person name="Kurbessoian T."/>
            <person name="Stajich J.E."/>
        </authorList>
    </citation>
    <scope>NUCLEOTIDE SEQUENCE</scope>
    <source>
        <strain evidence="2">TK_1</strain>
    </source>
</reference>
<gene>
    <name evidence="2" type="ORF">H2201_008470</name>
</gene>
<dbReference type="PANTHER" id="PTHR42085">
    <property type="entry name" value="F-BOX DOMAIN-CONTAINING PROTEIN"/>
    <property type="match status" value="1"/>
</dbReference>
<evidence type="ECO:0000313" key="3">
    <source>
        <dbReference type="Proteomes" id="UP001172684"/>
    </source>
</evidence>
<sequence>MARPKMKTVDADTLKTALPATSTSRRNHLRRAVTKRRYTDSQFLSYHIMDDAADLAGESGGGDVQAAKKRKTTDSNTKAFPLLRLPAEIRNIIYNYCLKHPRIVIWSETGAFSVRLRTRGGRNGAEESTLWIPALTPSLLATSREINNEAAPIPYGQSLGFSHPDALHSFLAQIGSSCKLVKSVTIENWPPGQGRRPHPIHPAFVGLAPLPEPQARTARAQYRG</sequence>
<accession>A0ABQ9NGV7</accession>
<evidence type="ECO:0000259" key="1">
    <source>
        <dbReference type="Pfam" id="PF20150"/>
    </source>
</evidence>
<protein>
    <recommendedName>
        <fullName evidence="1">2EXR domain-containing protein</fullName>
    </recommendedName>
</protein>
<proteinExistence type="predicted"/>
<dbReference type="EMBL" id="JAPDRL010000119">
    <property type="protein sequence ID" value="KAJ9656643.1"/>
    <property type="molecule type" value="Genomic_DNA"/>
</dbReference>
<keyword evidence="3" id="KW-1185">Reference proteome</keyword>
<dbReference type="PANTHER" id="PTHR42085:SF2">
    <property type="entry name" value="F-BOX DOMAIN-CONTAINING PROTEIN"/>
    <property type="match status" value="1"/>
</dbReference>
<feature type="domain" description="2EXR" evidence="1">
    <location>
        <begin position="84"/>
        <end position="155"/>
    </location>
</feature>
<name>A0ABQ9NGV7_9PEZI</name>
<dbReference type="InterPro" id="IPR045518">
    <property type="entry name" value="2EXR"/>
</dbReference>
<evidence type="ECO:0000313" key="2">
    <source>
        <dbReference type="EMBL" id="KAJ9656643.1"/>
    </source>
</evidence>
<comment type="caution">
    <text evidence="2">The sequence shown here is derived from an EMBL/GenBank/DDBJ whole genome shotgun (WGS) entry which is preliminary data.</text>
</comment>
<dbReference type="InterPro" id="IPR038883">
    <property type="entry name" value="AN11006-like"/>
</dbReference>
<organism evidence="2 3">
    <name type="scientific">Coniosporium apollinis</name>
    <dbReference type="NCBI Taxonomy" id="61459"/>
    <lineage>
        <taxon>Eukaryota</taxon>
        <taxon>Fungi</taxon>
        <taxon>Dikarya</taxon>
        <taxon>Ascomycota</taxon>
        <taxon>Pezizomycotina</taxon>
        <taxon>Dothideomycetes</taxon>
        <taxon>Dothideomycetes incertae sedis</taxon>
        <taxon>Coniosporium</taxon>
    </lineage>
</organism>
<dbReference type="Proteomes" id="UP001172684">
    <property type="component" value="Unassembled WGS sequence"/>
</dbReference>
<dbReference type="Pfam" id="PF20150">
    <property type="entry name" value="2EXR"/>
    <property type="match status" value="1"/>
</dbReference>